<keyword evidence="2" id="KW-1185">Reference proteome</keyword>
<organism evidence="1 2">
    <name type="scientific">Marinobacter algicola DG893</name>
    <dbReference type="NCBI Taxonomy" id="443152"/>
    <lineage>
        <taxon>Bacteria</taxon>
        <taxon>Pseudomonadati</taxon>
        <taxon>Pseudomonadota</taxon>
        <taxon>Gammaproteobacteria</taxon>
        <taxon>Pseudomonadales</taxon>
        <taxon>Marinobacteraceae</taxon>
        <taxon>Marinobacter</taxon>
    </lineage>
</organism>
<accession>A6EZP8</accession>
<sequence>MKTMAILNTAGVQRKPWVGGRYSQGEFREETESTRGFGNFSENAITIAGNGFVDQMVLIREGASFKPNVY</sequence>
<gene>
    <name evidence="1" type="ORF">MDG893_14193</name>
</gene>
<comment type="caution">
    <text evidence="1">The sequence shown here is derived from an EMBL/GenBank/DDBJ whole genome shotgun (WGS) entry which is preliminary data.</text>
</comment>
<proteinExistence type="predicted"/>
<dbReference type="AlphaFoldDB" id="A6EZP8"/>
<dbReference type="Proteomes" id="UP000005856">
    <property type="component" value="Unassembled WGS sequence"/>
</dbReference>
<dbReference type="OrthoDB" id="1353528at2"/>
<dbReference type="EMBL" id="ABCP01000010">
    <property type="protein sequence ID" value="EDM48017.1"/>
    <property type="molecule type" value="Genomic_DNA"/>
</dbReference>
<protein>
    <submittedName>
        <fullName evidence="1">Uncharacterized protein</fullName>
    </submittedName>
</protein>
<reference evidence="1 2" key="1">
    <citation type="submission" date="2007-06" db="EMBL/GenBank/DDBJ databases">
        <authorList>
            <person name="Green D."/>
            <person name="Ferriera S."/>
            <person name="Johnson J."/>
            <person name="Kravitz S."/>
            <person name="Beeson K."/>
            <person name="Sutton G."/>
            <person name="Rogers Y.-H."/>
            <person name="Friedman R."/>
            <person name="Frazier M."/>
            <person name="Venter J.C."/>
        </authorList>
    </citation>
    <scope>NUCLEOTIDE SEQUENCE [LARGE SCALE GENOMIC DNA]</scope>
    <source>
        <strain evidence="1 2">DG893</strain>
    </source>
</reference>
<name>A6EZP8_9GAMM</name>
<evidence type="ECO:0000313" key="2">
    <source>
        <dbReference type="Proteomes" id="UP000005856"/>
    </source>
</evidence>
<evidence type="ECO:0000313" key="1">
    <source>
        <dbReference type="EMBL" id="EDM48017.1"/>
    </source>
</evidence>